<feature type="transmembrane region" description="Helical" evidence="1">
    <location>
        <begin position="77"/>
        <end position="101"/>
    </location>
</feature>
<keyword evidence="1" id="KW-0472">Membrane</keyword>
<organism evidence="2">
    <name type="scientific">Mucochytrium quahogii</name>
    <dbReference type="NCBI Taxonomy" id="96639"/>
    <lineage>
        <taxon>Eukaryota</taxon>
        <taxon>Sar</taxon>
        <taxon>Stramenopiles</taxon>
        <taxon>Bigyra</taxon>
        <taxon>Labyrinthulomycetes</taxon>
        <taxon>Thraustochytrida</taxon>
        <taxon>Thraustochytriidae</taxon>
        <taxon>Mucochytrium</taxon>
    </lineage>
</organism>
<feature type="transmembrane region" description="Helical" evidence="1">
    <location>
        <begin position="6"/>
        <end position="25"/>
    </location>
</feature>
<feature type="transmembrane region" description="Helical" evidence="1">
    <location>
        <begin position="144"/>
        <end position="161"/>
    </location>
</feature>
<dbReference type="AlphaFoldDB" id="A0A7S2S3Y2"/>
<dbReference type="EMBL" id="HBHK01015193">
    <property type="protein sequence ID" value="CAD9687491.1"/>
    <property type="molecule type" value="Transcribed_RNA"/>
</dbReference>
<evidence type="ECO:0000313" key="2">
    <source>
        <dbReference type="EMBL" id="CAD9687491.1"/>
    </source>
</evidence>
<feature type="transmembrane region" description="Helical" evidence="1">
    <location>
        <begin position="181"/>
        <end position="199"/>
    </location>
</feature>
<protein>
    <submittedName>
        <fullName evidence="2">Uncharacterized protein</fullName>
    </submittedName>
</protein>
<sequence length="290" mass="32522">MGTLKGHLIPGAEFMLLSLFLNFIHKADQLRTKERQEVQANYRNVETEPLTDVEENKVPIERPMGIDVEHSTNKIKLFFSIFVLTSVVVGMLYEGIGAVLYKSGSFFEEKGHLVMYFGFLPVAIAYGLESGLFPGSKPVHVRTAPLLSMTAFALAFFNQWQLLSSHTAMKKPGPDMAFHGLWTSTALMLWVLHIVAVLAKLANFDSMARIILLLSPAAFCLQGLWTCLIGIIMFPVYGEMHDDMEMETIHALFGLCLVLVCCLQYIWVELVPAEISLFYLPRSVVPQANF</sequence>
<keyword evidence="1" id="KW-0812">Transmembrane</keyword>
<gene>
    <name evidence="2" type="ORF">QSP1433_LOCUS9534</name>
</gene>
<reference evidence="2" key="1">
    <citation type="submission" date="2021-01" db="EMBL/GenBank/DDBJ databases">
        <authorList>
            <person name="Corre E."/>
            <person name="Pelletier E."/>
            <person name="Niang G."/>
            <person name="Scheremetjew M."/>
            <person name="Finn R."/>
            <person name="Kale V."/>
            <person name="Holt S."/>
            <person name="Cochrane G."/>
            <person name="Meng A."/>
            <person name="Brown T."/>
            <person name="Cohen L."/>
        </authorList>
    </citation>
    <scope>NUCLEOTIDE SEQUENCE</scope>
    <source>
        <strain evidence="2">NY070348D</strain>
    </source>
</reference>
<feature type="transmembrane region" description="Helical" evidence="1">
    <location>
        <begin position="211"/>
        <end position="237"/>
    </location>
</feature>
<keyword evidence="1" id="KW-1133">Transmembrane helix</keyword>
<feature type="transmembrane region" description="Helical" evidence="1">
    <location>
        <begin position="249"/>
        <end position="268"/>
    </location>
</feature>
<proteinExistence type="predicted"/>
<feature type="transmembrane region" description="Helical" evidence="1">
    <location>
        <begin position="113"/>
        <end position="132"/>
    </location>
</feature>
<evidence type="ECO:0000256" key="1">
    <source>
        <dbReference type="SAM" id="Phobius"/>
    </source>
</evidence>
<name>A0A7S2S3Y2_9STRA</name>
<accession>A0A7S2S3Y2</accession>